<proteinExistence type="predicted"/>
<gene>
    <name evidence="1" type="ORF">PHYPADRAFT_104236</name>
</gene>
<reference evidence="1" key="1">
    <citation type="journal article" date="2008" name="Science">
        <title>The Physcomitrella genome reveals evolutionary insights into the conquest of land by plants.</title>
        <authorList>
            <person name="Rensing S."/>
            <person name="Lang D."/>
            <person name="Zimmer A."/>
            <person name="Terry A."/>
            <person name="Salamov A."/>
            <person name="Shapiro H."/>
            <person name="Nishiyama T."/>
            <person name="Perroud P.-F."/>
            <person name="Lindquist E."/>
            <person name="Kamisugi Y."/>
            <person name="Tanahashi T."/>
            <person name="Sakakibara K."/>
            <person name="Fujita T."/>
            <person name="Oishi K."/>
            <person name="Shin-I T."/>
            <person name="Kuroki Y."/>
            <person name="Toyoda A."/>
            <person name="Suzuki Y."/>
            <person name="Hashimoto A."/>
            <person name="Yamaguchi K."/>
            <person name="Sugano A."/>
            <person name="Kohara Y."/>
            <person name="Fujiyama A."/>
            <person name="Anterola A."/>
            <person name="Aoki S."/>
            <person name="Ashton N."/>
            <person name="Barbazuk W.B."/>
            <person name="Barker E."/>
            <person name="Bennetzen J."/>
            <person name="Bezanilla M."/>
            <person name="Blankenship R."/>
            <person name="Cho S.H."/>
            <person name="Dutcher S."/>
            <person name="Estelle M."/>
            <person name="Fawcett J.A."/>
            <person name="Gundlach H."/>
            <person name="Hanada K."/>
            <person name="Heyl A."/>
            <person name="Hicks K.A."/>
            <person name="Hugh J."/>
            <person name="Lohr M."/>
            <person name="Mayer K."/>
            <person name="Melkozernov A."/>
            <person name="Murata T."/>
            <person name="Nelson D."/>
            <person name="Pils B."/>
            <person name="Prigge M."/>
            <person name="Reiss B."/>
            <person name="Renner T."/>
            <person name="Rombauts S."/>
            <person name="Rushton P."/>
            <person name="Sanderfoot A."/>
            <person name="Schween G."/>
            <person name="Shiu S.-H."/>
            <person name="Stueber K."/>
            <person name="Theodoulou F.L."/>
            <person name="Tu H."/>
            <person name="Van de Peer Y."/>
            <person name="Verrier P.J."/>
            <person name="Waters E."/>
            <person name="Wood A."/>
            <person name="Yang L."/>
            <person name="Cove D."/>
            <person name="Cuming A."/>
            <person name="Hasebe M."/>
            <person name="Lucas S."/>
            <person name="Mishler D.B."/>
            <person name="Reski R."/>
            <person name="Grigoriev I."/>
            <person name="Quatrano R.S."/>
            <person name="Boore J.L."/>
        </authorList>
    </citation>
    <scope>NUCLEOTIDE SEQUENCE [LARGE SCALE GENOMIC DNA]</scope>
</reference>
<sequence length="193" mass="21662">AKRRRRQPRLGLLLRPGLERADHGHVLTRIVGIGEGRGSDDRISVQAERIKDALDAAGIAHGDLHVAFPMQPAARIGLAPFDKHAPHGVKARDIGVRRRQIIDDFVQVTEHGAIQIPQYAIGVFCAFWIGISWNWQIGFLLDADERIVRRAEELDILPRNQIQAVAEVDHSSNNSRLRVMTLTYFPFRPFASA</sequence>
<dbReference type="EMBL" id="DS546839">
    <property type="protein sequence ID" value="EDQ48146.1"/>
    <property type="molecule type" value="Genomic_DNA"/>
</dbReference>
<feature type="non-terminal residue" evidence="1">
    <location>
        <position position="1"/>
    </location>
</feature>
<dbReference type="HOGENOM" id="CLU_1412203_0_0_1"/>
<dbReference type="AlphaFoldDB" id="A9U857"/>
<accession>A9U857</accession>
<organism>
    <name type="scientific">Physcomitrium patens</name>
    <name type="common">Spreading-leaved earth moss</name>
    <name type="synonym">Physcomitrella patens</name>
    <dbReference type="NCBI Taxonomy" id="3218"/>
    <lineage>
        <taxon>Eukaryota</taxon>
        <taxon>Viridiplantae</taxon>
        <taxon>Streptophyta</taxon>
        <taxon>Embryophyta</taxon>
        <taxon>Bryophyta</taxon>
        <taxon>Bryophytina</taxon>
        <taxon>Bryopsida</taxon>
        <taxon>Funariidae</taxon>
        <taxon>Funariales</taxon>
        <taxon>Funariaceae</taxon>
        <taxon>Physcomitrium</taxon>
    </lineage>
</organism>
<protein>
    <submittedName>
        <fullName evidence="1">Predicted protein</fullName>
    </submittedName>
</protein>
<evidence type="ECO:0000313" key="1">
    <source>
        <dbReference type="EMBL" id="EDQ48146.1"/>
    </source>
</evidence>
<name>A9U857_PHYPA</name>